<feature type="domain" description="DUF438" evidence="3">
    <location>
        <begin position="22"/>
        <end position="88"/>
    </location>
</feature>
<dbReference type="PANTHER" id="PTHR39966:SF3">
    <property type="entry name" value="DUF438 DOMAIN-CONTAINING PROTEIN"/>
    <property type="match status" value="1"/>
</dbReference>
<dbReference type="InterPro" id="IPR035965">
    <property type="entry name" value="PAS-like_dom_sf"/>
</dbReference>
<protein>
    <submittedName>
        <fullName evidence="4">PAS/PAC Sensor Protein</fullName>
    </submittedName>
</protein>
<reference evidence="4 5" key="1">
    <citation type="submission" date="2015-08" db="EMBL/GenBank/DDBJ databases">
        <title>The complete genome sequence of Bacillus beveridgei MLTeJB.</title>
        <authorList>
            <person name="Hanson T.E."/>
            <person name="Mesa C."/>
            <person name="Basesman S.M."/>
            <person name="Oremland R.S."/>
        </authorList>
    </citation>
    <scope>NUCLEOTIDE SEQUENCE [LARGE SCALE GENOMIC DNA]</scope>
    <source>
        <strain evidence="4 5">MLTeJB</strain>
    </source>
</reference>
<dbReference type="AlphaFoldDB" id="A0A1D7QYB8"/>
<dbReference type="EMBL" id="CP012502">
    <property type="protein sequence ID" value="AOM84006.1"/>
    <property type="molecule type" value="Genomic_DNA"/>
</dbReference>
<dbReference type="PATRIC" id="fig|632773.3.peg.2807"/>
<organism evidence="4 5">
    <name type="scientific">Salisediminibacterium beveridgei</name>
    <dbReference type="NCBI Taxonomy" id="632773"/>
    <lineage>
        <taxon>Bacteria</taxon>
        <taxon>Bacillati</taxon>
        <taxon>Bacillota</taxon>
        <taxon>Bacilli</taxon>
        <taxon>Bacillales</taxon>
        <taxon>Bacillaceae</taxon>
        <taxon>Salisediminibacterium</taxon>
    </lineage>
</organism>
<evidence type="ECO:0000313" key="5">
    <source>
        <dbReference type="Proteomes" id="UP000094463"/>
    </source>
</evidence>
<dbReference type="GO" id="GO:0005886">
    <property type="term" value="C:plasma membrane"/>
    <property type="evidence" value="ECO:0007669"/>
    <property type="project" value="TreeGrafter"/>
</dbReference>
<dbReference type="Gene3D" id="3.30.450.20">
    <property type="entry name" value="PAS domain"/>
    <property type="match status" value="1"/>
</dbReference>
<dbReference type="Proteomes" id="UP000094463">
    <property type="component" value="Chromosome"/>
</dbReference>
<dbReference type="Pfam" id="PF04282">
    <property type="entry name" value="DUF438"/>
    <property type="match status" value="1"/>
</dbReference>
<dbReference type="SUPFAM" id="SSF55785">
    <property type="entry name" value="PYP-like sensor domain (PAS domain)"/>
    <property type="match status" value="1"/>
</dbReference>
<evidence type="ECO:0000256" key="1">
    <source>
        <dbReference type="SAM" id="Coils"/>
    </source>
</evidence>
<proteinExistence type="predicted"/>
<gene>
    <name evidence="4" type="ORF">BBEV_2668</name>
</gene>
<evidence type="ECO:0000259" key="3">
    <source>
        <dbReference type="Pfam" id="PF04282"/>
    </source>
</evidence>
<name>A0A1D7QYB8_9BACI</name>
<feature type="domain" description="Hemerythrin-like" evidence="2">
    <location>
        <begin position="102"/>
        <end position="235"/>
    </location>
</feature>
<accession>A0A1D7QYB8</accession>
<evidence type="ECO:0000259" key="2">
    <source>
        <dbReference type="Pfam" id="PF01814"/>
    </source>
</evidence>
<dbReference type="Gene3D" id="1.20.120.520">
    <property type="entry name" value="nmb1532 protein domain like"/>
    <property type="match status" value="1"/>
</dbReference>
<dbReference type="OrthoDB" id="9769774at2"/>
<keyword evidence="1" id="KW-0175">Coiled coil</keyword>
<keyword evidence="5" id="KW-1185">Reference proteome</keyword>
<dbReference type="Pfam" id="PF01814">
    <property type="entry name" value="Hemerythrin"/>
    <property type="match status" value="1"/>
</dbReference>
<dbReference type="Pfam" id="PF13596">
    <property type="entry name" value="PAS_10"/>
    <property type="match status" value="1"/>
</dbReference>
<sequence>MSEVLNNRETLTVERTDKQEKLKAIIRKLHDGASVEDVKREFEETVGNISVAEISRMEQALMEEDQIPVSEVQRLCSVHTEVFKGSIDEIHGTDGVTFEPGHPVHTFMHENRELEHKVSFQLSLHKDRYMRMAEEEEEERQVLIDDLTELLAIDVHYSRKENLLFPYLEQYGIYGPTQVMWGVDDRIREAVKEARALLMENDHPDAEDLDEKLQYIIDEINEMIFKEENILFPMAMEHLTEDEWLKIEREGNVIGYMFIDPPVRWLPERADLTSGEHFLKDGTIQLETGILKVDQLEMMMNHLPLDITYIDENDIVRYYSHGKNPIFARTKTVIGRSVQNCHPPKSAHLVEDLLDAFKSGKKEEEDFWISFRGRYIHIRYFAVRDEDGTYRGTLEMKQDIAPLQEITGEKRLMS</sequence>
<dbReference type="KEGG" id="bbev:BBEV_2668"/>
<dbReference type="RefSeq" id="WP_069365929.1">
    <property type="nucleotide sequence ID" value="NZ_CP012502.1"/>
</dbReference>
<dbReference type="InterPro" id="IPR012312">
    <property type="entry name" value="Hemerythrin-like"/>
</dbReference>
<feature type="coiled-coil region" evidence="1">
    <location>
        <begin position="126"/>
        <end position="153"/>
    </location>
</feature>
<dbReference type="PANTHER" id="PTHR39966">
    <property type="entry name" value="BLL2471 PROTEIN-RELATED"/>
    <property type="match status" value="1"/>
</dbReference>
<evidence type="ECO:0000313" key="4">
    <source>
        <dbReference type="EMBL" id="AOM84006.1"/>
    </source>
</evidence>
<dbReference type="STRING" id="632773.BBEV_2668"/>
<dbReference type="InterPro" id="IPR007380">
    <property type="entry name" value="DUF438"/>
</dbReference>